<sequence length="109" mass="13092">MKYVLKERIGKPDLFCGREEEMKRLIDWAARIPKEISKSHALLGRRKSGKTAIMQRLFNILWNKNGLVVPFYFEVLDQDMWLLEFAESYFCTFLSQFFFFCFKRATAYK</sequence>
<proteinExistence type="predicted"/>
<dbReference type="AlphaFoldDB" id="A0A1V1P486"/>
<gene>
    <name evidence="2" type="ORF">OMM_09363</name>
</gene>
<evidence type="ECO:0000313" key="2">
    <source>
        <dbReference type="EMBL" id="ETR69712.1"/>
    </source>
</evidence>
<evidence type="ECO:0008006" key="4">
    <source>
        <dbReference type="Google" id="ProtNLM"/>
    </source>
</evidence>
<feature type="transmembrane region" description="Helical" evidence="1">
    <location>
        <begin position="53"/>
        <end position="73"/>
    </location>
</feature>
<reference evidence="3" key="1">
    <citation type="submission" date="2012-11" db="EMBL/GenBank/DDBJ databases">
        <authorList>
            <person name="Lucero-Rivera Y.E."/>
            <person name="Tovar-Ramirez D."/>
        </authorList>
    </citation>
    <scope>NUCLEOTIDE SEQUENCE [LARGE SCALE GENOMIC DNA]</scope>
    <source>
        <strain evidence="3">Araruama</strain>
    </source>
</reference>
<comment type="caution">
    <text evidence="2">The sequence shown here is derived from an EMBL/GenBank/DDBJ whole genome shotgun (WGS) entry which is preliminary data.</text>
</comment>
<dbReference type="SUPFAM" id="SSF52540">
    <property type="entry name" value="P-loop containing nucleoside triphosphate hydrolases"/>
    <property type="match status" value="1"/>
</dbReference>
<organism evidence="2 3">
    <name type="scientific">Candidatus Magnetoglobus multicellularis str. Araruama</name>
    <dbReference type="NCBI Taxonomy" id="890399"/>
    <lineage>
        <taxon>Bacteria</taxon>
        <taxon>Pseudomonadati</taxon>
        <taxon>Thermodesulfobacteriota</taxon>
        <taxon>Desulfobacteria</taxon>
        <taxon>Desulfobacterales</taxon>
        <taxon>Desulfobacteraceae</taxon>
        <taxon>Candidatus Magnetoglobus</taxon>
    </lineage>
</organism>
<dbReference type="Proteomes" id="UP000189670">
    <property type="component" value="Unassembled WGS sequence"/>
</dbReference>
<accession>A0A1V1P486</accession>
<keyword evidence="1" id="KW-0812">Transmembrane</keyword>
<evidence type="ECO:0000256" key="1">
    <source>
        <dbReference type="SAM" id="Phobius"/>
    </source>
</evidence>
<evidence type="ECO:0000313" key="3">
    <source>
        <dbReference type="Proteomes" id="UP000189670"/>
    </source>
</evidence>
<keyword evidence="1" id="KW-0472">Membrane</keyword>
<protein>
    <recommendedName>
        <fullName evidence="4">ATPase domain-containing protein</fullName>
    </recommendedName>
</protein>
<dbReference type="EMBL" id="ATBP01000580">
    <property type="protein sequence ID" value="ETR69712.1"/>
    <property type="molecule type" value="Genomic_DNA"/>
</dbReference>
<dbReference type="InterPro" id="IPR027417">
    <property type="entry name" value="P-loop_NTPase"/>
</dbReference>
<feature type="transmembrane region" description="Helical" evidence="1">
    <location>
        <begin position="85"/>
        <end position="102"/>
    </location>
</feature>
<dbReference type="Gene3D" id="3.40.50.300">
    <property type="entry name" value="P-loop containing nucleotide triphosphate hydrolases"/>
    <property type="match status" value="1"/>
</dbReference>
<keyword evidence="1" id="KW-1133">Transmembrane helix</keyword>
<name>A0A1V1P486_9BACT</name>